<evidence type="ECO:0000313" key="5">
    <source>
        <dbReference type="EMBL" id="KAL1507299.1"/>
    </source>
</evidence>
<organism evidence="5 6">
    <name type="scientific">Prymnesium parvum</name>
    <name type="common">Toxic golden alga</name>
    <dbReference type="NCBI Taxonomy" id="97485"/>
    <lineage>
        <taxon>Eukaryota</taxon>
        <taxon>Haptista</taxon>
        <taxon>Haptophyta</taxon>
        <taxon>Prymnesiophyceae</taxon>
        <taxon>Prymnesiales</taxon>
        <taxon>Prymnesiaceae</taxon>
        <taxon>Prymnesium</taxon>
    </lineage>
</organism>
<evidence type="ECO:0000313" key="6">
    <source>
        <dbReference type="Proteomes" id="UP001515480"/>
    </source>
</evidence>
<proteinExistence type="predicted"/>
<keyword evidence="3" id="KW-0325">Glycoprotein</keyword>
<accession>A0AB34IUL2</accession>
<keyword evidence="1" id="KW-0328">Glycosyltransferase</keyword>
<evidence type="ECO:0000259" key="4">
    <source>
        <dbReference type="Pfam" id="PF04577"/>
    </source>
</evidence>
<keyword evidence="6" id="KW-1185">Reference proteome</keyword>
<protein>
    <recommendedName>
        <fullName evidence="4">Glycosyltransferase 61 catalytic domain-containing protein</fullName>
    </recommendedName>
</protein>
<comment type="caution">
    <text evidence="5">The sequence shown here is derived from an EMBL/GenBank/DDBJ whole genome shotgun (WGS) entry which is preliminary data.</text>
</comment>
<reference evidence="5 6" key="1">
    <citation type="journal article" date="2024" name="Science">
        <title>Giant polyketide synthase enzymes in the biosynthesis of giant marine polyether toxins.</title>
        <authorList>
            <person name="Fallon T.R."/>
            <person name="Shende V.V."/>
            <person name="Wierzbicki I.H."/>
            <person name="Pendleton A.L."/>
            <person name="Watervoot N.F."/>
            <person name="Auber R.P."/>
            <person name="Gonzalez D.J."/>
            <person name="Wisecaver J.H."/>
            <person name="Moore B.S."/>
        </authorList>
    </citation>
    <scope>NUCLEOTIDE SEQUENCE [LARGE SCALE GENOMIC DNA]</scope>
    <source>
        <strain evidence="5 6">12B1</strain>
    </source>
</reference>
<dbReference type="Proteomes" id="UP001515480">
    <property type="component" value="Unassembled WGS sequence"/>
</dbReference>
<dbReference type="InterPro" id="IPR007657">
    <property type="entry name" value="Glycosyltransferase_61"/>
</dbReference>
<name>A0AB34IUL2_PRYPA</name>
<keyword evidence="2" id="KW-0808">Transferase</keyword>
<evidence type="ECO:0000256" key="1">
    <source>
        <dbReference type="ARBA" id="ARBA00022676"/>
    </source>
</evidence>
<dbReference type="InterPro" id="IPR049625">
    <property type="entry name" value="Glyco_transf_61_cat"/>
</dbReference>
<dbReference type="PANTHER" id="PTHR20961">
    <property type="entry name" value="GLYCOSYLTRANSFERASE"/>
    <property type="match status" value="1"/>
</dbReference>
<dbReference type="GO" id="GO:0016757">
    <property type="term" value="F:glycosyltransferase activity"/>
    <property type="evidence" value="ECO:0007669"/>
    <property type="project" value="UniProtKB-KW"/>
</dbReference>
<feature type="domain" description="Glycosyltransferase 61 catalytic" evidence="4">
    <location>
        <begin position="169"/>
        <end position="388"/>
    </location>
</feature>
<gene>
    <name evidence="5" type="ORF">AB1Y20_008145</name>
</gene>
<sequence>MTTSLPFPLLPPCTSTRVSHCLPTNARSYQWRARLQPSALPQLSRDELAYACGALRMRSTQPPAVRSALANATFWSEWLPSRRGVRNATAARRCVGRLAAWRPRVCQLERVFIATAAQLLFNASGYFAPAHRVAASLKLDGRAARRRPFAVEATLRHAVLSRNEYGAGFYHVLLDTLASLAFLWPVLRADADAAVLLNPCTTGREHLHGADRYTAPSLRAAQRCERRPYAAALLDALAVRYVVYPYTRQPRGPVVAAAKASFMCSHPFHATYHRNFWYIRRLREWVVAAFRLPLAPLAAASRASIVLIDRTHCGDAAAACDDSRGVVNHAELALALRRAFPLDEVRAFSGEEPFASQLALFRRADVLIGPHGAAFANSLVCRDGAALVEFHRASWQGRGERNSPLYVLLARLLRLQYWVVVDTTTPAQEKGYRVLPADVVASARAALKASTRRSARALFNANAHEAMPPHWRIEYPNWIDPAPRHSPRSNLKSST</sequence>
<dbReference type="EMBL" id="JBGBPQ010000018">
    <property type="protein sequence ID" value="KAL1507299.1"/>
    <property type="molecule type" value="Genomic_DNA"/>
</dbReference>
<dbReference type="Pfam" id="PF04577">
    <property type="entry name" value="Glyco_transf_61"/>
    <property type="match status" value="1"/>
</dbReference>
<evidence type="ECO:0000256" key="3">
    <source>
        <dbReference type="ARBA" id="ARBA00023180"/>
    </source>
</evidence>
<evidence type="ECO:0000256" key="2">
    <source>
        <dbReference type="ARBA" id="ARBA00022679"/>
    </source>
</evidence>
<dbReference type="AlphaFoldDB" id="A0AB34IUL2"/>